<feature type="domain" description="Helicase ATP-binding" evidence="1">
    <location>
        <begin position="306"/>
        <end position="471"/>
    </location>
</feature>
<dbReference type="InterPro" id="IPR050742">
    <property type="entry name" value="Helicase_Restrict-Modif_Enz"/>
</dbReference>
<dbReference type="REBASE" id="697430">
    <property type="entry name" value="Vsp11ORF10790P"/>
</dbReference>
<dbReference type="Proteomes" id="UP001179647">
    <property type="component" value="Plasmid unnamed2"/>
</dbReference>
<dbReference type="GO" id="GO:0009007">
    <property type="term" value="F:site-specific DNA-methyltransferase (adenine-specific) activity"/>
    <property type="evidence" value="ECO:0007669"/>
    <property type="project" value="UniProtKB-EC"/>
</dbReference>
<name>A0AAF0CX75_9ENTE</name>
<keyword evidence="3" id="KW-1185">Reference proteome</keyword>
<dbReference type="GO" id="GO:0006304">
    <property type="term" value="P:DNA modification"/>
    <property type="evidence" value="ECO:0007669"/>
    <property type="project" value="InterPro"/>
</dbReference>
<dbReference type="SMART" id="SM00487">
    <property type="entry name" value="DEXDc"/>
    <property type="match status" value="1"/>
</dbReference>
<dbReference type="PANTHER" id="PTHR47396:SF1">
    <property type="entry name" value="ATP-DEPENDENT HELICASE IRC3-RELATED"/>
    <property type="match status" value="1"/>
</dbReference>
<evidence type="ECO:0000313" key="3">
    <source>
        <dbReference type="Proteomes" id="UP001179647"/>
    </source>
</evidence>
<dbReference type="Gene3D" id="3.40.50.150">
    <property type="entry name" value="Vaccinia Virus protein VP39"/>
    <property type="match status" value="1"/>
</dbReference>
<evidence type="ECO:0000259" key="1">
    <source>
        <dbReference type="PROSITE" id="PS51192"/>
    </source>
</evidence>
<dbReference type="Pfam" id="PF04851">
    <property type="entry name" value="ResIII"/>
    <property type="match status" value="1"/>
</dbReference>
<dbReference type="RefSeq" id="WP_275470222.1">
    <property type="nucleotide sequence ID" value="NZ_CP110234.1"/>
</dbReference>
<keyword evidence="2" id="KW-0808">Transferase</keyword>
<gene>
    <name evidence="2" type="ORF">OL234_10835</name>
</gene>
<dbReference type="PANTHER" id="PTHR47396">
    <property type="entry name" value="TYPE I RESTRICTION ENZYME ECOKI R PROTEIN"/>
    <property type="match status" value="1"/>
</dbReference>
<proteinExistence type="predicted"/>
<organism evidence="2 3">
    <name type="scientific">Vagococcus intermedius</name>
    <dbReference type="NCBI Taxonomy" id="2991418"/>
    <lineage>
        <taxon>Bacteria</taxon>
        <taxon>Bacillati</taxon>
        <taxon>Bacillota</taxon>
        <taxon>Bacilli</taxon>
        <taxon>Lactobacillales</taxon>
        <taxon>Enterococcaceae</taxon>
        <taxon>Vagococcus</taxon>
    </lineage>
</organism>
<dbReference type="GO" id="GO:0003677">
    <property type="term" value="F:DNA binding"/>
    <property type="evidence" value="ECO:0007669"/>
    <property type="project" value="InterPro"/>
</dbReference>
<dbReference type="SUPFAM" id="SSF52540">
    <property type="entry name" value="P-loop containing nucleoside triphosphate hydrolases"/>
    <property type="match status" value="2"/>
</dbReference>
<evidence type="ECO:0000313" key="2">
    <source>
        <dbReference type="EMBL" id="WEG74422.1"/>
    </source>
</evidence>
<dbReference type="InterPro" id="IPR002052">
    <property type="entry name" value="DNA_methylase_N6_adenine_CS"/>
</dbReference>
<dbReference type="PROSITE" id="PS51192">
    <property type="entry name" value="HELICASE_ATP_BIND_1"/>
    <property type="match status" value="1"/>
</dbReference>
<keyword evidence="2" id="KW-0489">Methyltransferase</keyword>
<dbReference type="EMBL" id="CP110234">
    <property type="protein sequence ID" value="WEG74422.1"/>
    <property type="molecule type" value="Genomic_DNA"/>
</dbReference>
<dbReference type="GO" id="GO:0032259">
    <property type="term" value="P:methylation"/>
    <property type="evidence" value="ECO:0007669"/>
    <property type="project" value="UniProtKB-KW"/>
</dbReference>
<dbReference type="InterPro" id="IPR006935">
    <property type="entry name" value="Helicase/UvrB_N"/>
</dbReference>
<dbReference type="GO" id="GO:0016787">
    <property type="term" value="F:hydrolase activity"/>
    <property type="evidence" value="ECO:0007669"/>
    <property type="project" value="InterPro"/>
</dbReference>
<keyword evidence="2" id="KW-0614">Plasmid</keyword>
<accession>A0AAF0CX75</accession>
<dbReference type="InterPro" id="IPR011639">
    <property type="entry name" value="MethylTrfase_TaqI-like_dom"/>
</dbReference>
<reference evidence="2" key="1">
    <citation type="submission" date="2022-10" db="EMBL/GenBank/DDBJ databases">
        <title>Vagococcus sp. isolated from poultry meat.</title>
        <authorList>
            <person name="Johansson P."/>
            <person name="Bjorkroth J."/>
        </authorList>
    </citation>
    <scope>NUCLEOTIDE SEQUENCE</scope>
    <source>
        <strain evidence="2">STAA11</strain>
        <plasmid evidence="2">unnamed2</plasmid>
    </source>
</reference>
<dbReference type="KEGG" id="vie:OL234_10835"/>
<protein>
    <submittedName>
        <fullName evidence="2">Eco57I restriction-modification methylase domain-containing protein</fullName>
    </submittedName>
</protein>
<dbReference type="GO" id="GO:0005524">
    <property type="term" value="F:ATP binding"/>
    <property type="evidence" value="ECO:0007669"/>
    <property type="project" value="InterPro"/>
</dbReference>
<dbReference type="GO" id="GO:0005829">
    <property type="term" value="C:cytosol"/>
    <property type="evidence" value="ECO:0007669"/>
    <property type="project" value="TreeGrafter"/>
</dbReference>
<dbReference type="Gene3D" id="3.40.50.300">
    <property type="entry name" value="P-loop containing nucleotide triphosphate hydrolases"/>
    <property type="match status" value="2"/>
</dbReference>
<geneLocation type="plasmid" evidence="2 3">
    <name>unnamed2</name>
</geneLocation>
<dbReference type="PROSITE" id="PS00092">
    <property type="entry name" value="N6_MTASE"/>
    <property type="match status" value="1"/>
</dbReference>
<dbReference type="InterPro" id="IPR029063">
    <property type="entry name" value="SAM-dependent_MTases_sf"/>
</dbReference>
<dbReference type="Pfam" id="PF07669">
    <property type="entry name" value="Eco57I"/>
    <property type="match status" value="1"/>
</dbReference>
<dbReference type="InterPro" id="IPR027417">
    <property type="entry name" value="P-loop_NTPase"/>
</dbReference>
<dbReference type="InterPro" id="IPR014001">
    <property type="entry name" value="Helicase_ATP-bd"/>
</dbReference>
<sequence length="1474" mass="170763">MSNFEFLTLELETAELFQTANFAEKNYTEKDYEGTLTKVRKLAENTANEIAIKEHIVLSERSSFNDVLRELKNDSIDQFIIESFYEIKRLGNDSAHNLNSRSATQENAKQALHKIFIILVWYMNHYFEIDIKTAYLDFLEPQAEKLYQTAERKLIYIQTADNTSGMFPAYKDAQKIGEATAPDDDFEVDWSPNSEFLRTVGAKRINQYMKTSGIKFVLEWVELAWKKSTKTWFHDHDVHEVLKRSGIKRPEFLDGSEWFETDVETAKSAIKAVKEGQSALDSVGSTNADDHITLRPEQSLAVEKTRKNFKKNKKMLWNAKMRFGKTLTSLELIKEQKYTKVLIMTHRPVVSDSWFEDFGKMKMAEEGYRYGSEDTQFKLKDLKSGKTPFIYFVSIQKLRYGGGKVNLREFTDVDWDLIIIDEAHEGTQTELADNVLKSLEKDNTKILSLSGTPFNIQDQYSEESVYTWDYTMEQSAKIRYSLEHPTEKNPYESLPKVNMFTFDMKNKERFSDNSKSFNFREFFRVNENNEFVHKHDISAFLDNITNQDSSTNYPFSTKQYRNELRHTLWLLPGVKEANAFEKLLNEHQIFGKEYKIVNVVKDDKSDSNEVVTEGDLDKVRQAIGDPSQNKTITLTVRKLTTGVNIPEWTAVLFLSNTNSAMNYLQAAFRAQTPFSHEKLGMKKNCYIFDFAPDRALTVMAESAQINSGVGKKNTLQQKEAMTQLLNFMPILGQTDHGMKVFNIDRMLTQLKKVYAEKAVRSGFEDDSLYNDELLTLDEADLNDFNNLKEIVGKTNLSGLPKKVEINVNGLTDEEYEKGEKAQKKKPQERTTEEKEIIEKVKQAKKQRKTMISILRGISIRIPMMIYGMPIEVDKEMGIDEFVNHVDSISWEEFMPKGIKKSDFKRFAKYYDPEVFVEAGRIIRQRAQSYDDLEYTERAEKIAELFGTFKNPDKETVLTPWRVVNLQLSKTIGGLRYFDENFENTTLNGQDSITWVDTEITKEVFKPNTKILEINSKTGLYPLYVASSLFYQKRNKLNDDRAGRFSKIDEDEIIQEVLKENIYVIAKTPMAKTITQRTLAGYKNWTTNILYVEEINQKLKSNLTETIEEIQKGLNVMKFDVVVGNPPYQESQLNNNKGEAIYHYFYELAEQVSDKYVLISPARFLFNGGLTPKTWNEKMLNDEHLNVEFYTPKSEDVFPNTDIKGGVVVLYRDIDKNFGAIKTFVPDPILRSLSQKFKADIDRNLSSIILGGRSDLKFNDEFLLAYPNSIQMRIEQIQIKYPDVKTLNANEEYELKSSTFESLDKVFLHEEPIDKENYYKIIGLYKSKRVWRWIEKKYMTPRYSKNNIEKYKVFVPKANGSGAIGEVISTPLIGTPLTSATPTFISIGQFETKIEAENCMKYIKTKFARALLGILKITQDNPPAKWAHIPLQNFKRTSDIDWEKSISDIDQQLYLKYNLLTNEINFIEEKVKPME</sequence>
<dbReference type="SUPFAM" id="SSF53335">
    <property type="entry name" value="S-adenosyl-L-methionine-dependent methyltransferases"/>
    <property type="match status" value="1"/>
</dbReference>